<organism evidence="1 2">
    <name type="scientific">Caerostris extrusa</name>
    <name type="common">Bark spider</name>
    <name type="synonym">Caerostris bankana</name>
    <dbReference type="NCBI Taxonomy" id="172846"/>
    <lineage>
        <taxon>Eukaryota</taxon>
        <taxon>Metazoa</taxon>
        <taxon>Ecdysozoa</taxon>
        <taxon>Arthropoda</taxon>
        <taxon>Chelicerata</taxon>
        <taxon>Arachnida</taxon>
        <taxon>Araneae</taxon>
        <taxon>Araneomorphae</taxon>
        <taxon>Entelegynae</taxon>
        <taxon>Araneoidea</taxon>
        <taxon>Araneidae</taxon>
        <taxon>Caerostris</taxon>
    </lineage>
</organism>
<keyword evidence="2" id="KW-1185">Reference proteome</keyword>
<gene>
    <name evidence="1" type="ORF">CEXT_109501</name>
</gene>
<dbReference type="EMBL" id="BPLR01016615">
    <property type="protein sequence ID" value="GIY85113.1"/>
    <property type="molecule type" value="Genomic_DNA"/>
</dbReference>
<dbReference type="Proteomes" id="UP001054945">
    <property type="component" value="Unassembled WGS sequence"/>
</dbReference>
<accession>A0AAV4WUA5</accession>
<reference evidence="1 2" key="1">
    <citation type="submission" date="2021-06" db="EMBL/GenBank/DDBJ databases">
        <title>Caerostris extrusa draft genome.</title>
        <authorList>
            <person name="Kono N."/>
            <person name="Arakawa K."/>
        </authorList>
    </citation>
    <scope>NUCLEOTIDE SEQUENCE [LARGE SCALE GENOMIC DNA]</scope>
</reference>
<dbReference type="AlphaFoldDB" id="A0AAV4WUA5"/>
<name>A0AAV4WUA5_CAEEX</name>
<evidence type="ECO:0000313" key="1">
    <source>
        <dbReference type="EMBL" id="GIY85113.1"/>
    </source>
</evidence>
<sequence>MVVHMSVKRGKMCFSLESHRASHKNSFVFAFARFSAPIQELNALRGRLVRDRVRHSPRPTLNGFMGLRVQWQKYDEFFVFPHSCSAF</sequence>
<evidence type="ECO:0000313" key="2">
    <source>
        <dbReference type="Proteomes" id="UP001054945"/>
    </source>
</evidence>
<comment type="caution">
    <text evidence="1">The sequence shown here is derived from an EMBL/GenBank/DDBJ whole genome shotgun (WGS) entry which is preliminary data.</text>
</comment>
<protein>
    <submittedName>
        <fullName evidence="1">Uncharacterized protein</fullName>
    </submittedName>
</protein>
<proteinExistence type="predicted"/>